<feature type="domain" description="NAD-dependent epimerase/dehydratase" evidence="1">
    <location>
        <begin position="169"/>
        <end position="242"/>
    </location>
</feature>
<sequence>MTKIFVTGATGYIGGDALYAIATAHPEYEITALVRNSDKGAKVASQYAKIKLVYGDLDSSELIEQESKVADIVCHFANADHEGSARAIIKGLSNHDPSVPGFYIHTSGTGILMWEDIRESKTNGYGLKFRDKVYDDLENVSEVTALPDEAPHRNVDKIVLGAGTNLHDRVKTAIVSPPTIYGPGRGPDNKRSHQVPELIRTTLEKGYTPRMNDGKTYWGNVHVHDLSALYLKLVEEAAAGGSTREWPDKPPTWGAEGYYFCENGEHVWADVSQWVADEAKKQKLIESNQVKPITAEDAASRTPAGHVLWGANSRGRAKRGKELLSWKPEGGSLKEEISRAVEEEAKRLSNEPGHAAVAAGDV</sequence>
<reference evidence="3" key="1">
    <citation type="submission" date="2022-06" db="EMBL/GenBank/DDBJ databases">
        <title>Complete genome sequences of two strains of the flax pathogen Septoria linicola.</title>
        <authorList>
            <person name="Lapalu N."/>
            <person name="Simon A."/>
            <person name="Demenou B."/>
            <person name="Paumier D."/>
            <person name="Guillot M.-P."/>
            <person name="Gout L."/>
            <person name="Valade R."/>
        </authorList>
    </citation>
    <scope>NUCLEOTIDE SEQUENCE</scope>
    <source>
        <strain evidence="3">SE15195</strain>
    </source>
</reference>
<dbReference type="InterPro" id="IPR036291">
    <property type="entry name" value="NAD(P)-bd_dom_sf"/>
</dbReference>
<keyword evidence="4" id="KW-1185">Reference proteome</keyword>
<evidence type="ECO:0000259" key="2">
    <source>
        <dbReference type="Pfam" id="PF13460"/>
    </source>
</evidence>
<dbReference type="OrthoDB" id="2130169at2759"/>
<gene>
    <name evidence="3" type="ORF">Slin15195_G058800</name>
</gene>
<dbReference type="GO" id="GO:0005737">
    <property type="term" value="C:cytoplasm"/>
    <property type="evidence" value="ECO:0007669"/>
    <property type="project" value="TreeGrafter"/>
</dbReference>
<dbReference type="Pfam" id="PF13460">
    <property type="entry name" value="NAD_binding_10"/>
    <property type="match status" value="1"/>
</dbReference>
<evidence type="ECO:0000313" key="3">
    <source>
        <dbReference type="EMBL" id="USW52561.1"/>
    </source>
</evidence>
<organism evidence="3 4">
    <name type="scientific">Septoria linicola</name>
    <dbReference type="NCBI Taxonomy" id="215465"/>
    <lineage>
        <taxon>Eukaryota</taxon>
        <taxon>Fungi</taxon>
        <taxon>Dikarya</taxon>
        <taxon>Ascomycota</taxon>
        <taxon>Pezizomycotina</taxon>
        <taxon>Dothideomycetes</taxon>
        <taxon>Dothideomycetidae</taxon>
        <taxon>Mycosphaerellales</taxon>
        <taxon>Mycosphaerellaceae</taxon>
        <taxon>Septoria</taxon>
    </lineage>
</organism>
<proteinExistence type="predicted"/>
<dbReference type="InterPro" id="IPR051783">
    <property type="entry name" value="NAD(P)-dependent_oxidoreduct"/>
</dbReference>
<dbReference type="PANTHER" id="PTHR48079:SF6">
    <property type="entry name" value="NAD(P)-BINDING DOMAIN-CONTAINING PROTEIN-RELATED"/>
    <property type="match status" value="1"/>
</dbReference>
<dbReference type="PANTHER" id="PTHR48079">
    <property type="entry name" value="PROTEIN YEEZ"/>
    <property type="match status" value="1"/>
</dbReference>
<dbReference type="AlphaFoldDB" id="A0A9Q9EI89"/>
<dbReference type="SUPFAM" id="SSF51735">
    <property type="entry name" value="NAD(P)-binding Rossmann-fold domains"/>
    <property type="match status" value="1"/>
</dbReference>
<feature type="domain" description="NAD(P)-binding" evidence="2">
    <location>
        <begin position="8"/>
        <end position="91"/>
    </location>
</feature>
<protein>
    <submittedName>
        <fullName evidence="3">NAD-dependent epimerase/dehydratase, NAD(P)-binding domain-containing protein</fullName>
    </submittedName>
</protein>
<dbReference type="Pfam" id="PF01370">
    <property type="entry name" value="Epimerase"/>
    <property type="match status" value="1"/>
</dbReference>
<dbReference type="GO" id="GO:0004029">
    <property type="term" value="F:aldehyde dehydrogenase (NAD+) activity"/>
    <property type="evidence" value="ECO:0007669"/>
    <property type="project" value="TreeGrafter"/>
</dbReference>
<dbReference type="Gene3D" id="3.40.50.720">
    <property type="entry name" value="NAD(P)-binding Rossmann-like Domain"/>
    <property type="match status" value="2"/>
</dbReference>
<dbReference type="InterPro" id="IPR001509">
    <property type="entry name" value="Epimerase_deHydtase"/>
</dbReference>
<dbReference type="InterPro" id="IPR016040">
    <property type="entry name" value="NAD(P)-bd_dom"/>
</dbReference>
<evidence type="ECO:0000259" key="1">
    <source>
        <dbReference type="Pfam" id="PF01370"/>
    </source>
</evidence>
<dbReference type="EMBL" id="CP099421">
    <property type="protein sequence ID" value="USW52561.1"/>
    <property type="molecule type" value="Genomic_DNA"/>
</dbReference>
<evidence type="ECO:0000313" key="4">
    <source>
        <dbReference type="Proteomes" id="UP001056384"/>
    </source>
</evidence>
<dbReference type="Proteomes" id="UP001056384">
    <property type="component" value="Chromosome 4"/>
</dbReference>
<name>A0A9Q9EI89_9PEZI</name>
<accession>A0A9Q9EI89</accession>